<dbReference type="Gene3D" id="3.40.50.1000">
    <property type="entry name" value="HAD superfamily/HAD-like"/>
    <property type="match status" value="1"/>
</dbReference>
<dbReference type="Proteomes" id="UP000271469">
    <property type="component" value="Chromosome"/>
</dbReference>
<gene>
    <name evidence="1" type="primary">hdl IVa_1</name>
    <name evidence="1" type="ORF">D7316_01046</name>
</gene>
<dbReference type="NCBIfam" id="TIGR01549">
    <property type="entry name" value="HAD-SF-IA-v1"/>
    <property type="match status" value="1"/>
</dbReference>
<reference evidence="1 2" key="1">
    <citation type="submission" date="2018-11" db="EMBL/GenBank/DDBJ databases">
        <title>Gordonia insulae sp. nov., isolated from an island soil.</title>
        <authorList>
            <person name="Kim Y.S."/>
            <person name="Kim S.B."/>
        </authorList>
    </citation>
    <scope>NUCLEOTIDE SEQUENCE [LARGE SCALE GENOMIC DNA]</scope>
    <source>
        <strain evidence="1 2">MMS17-SY073</strain>
    </source>
</reference>
<dbReference type="GO" id="GO:0008967">
    <property type="term" value="F:phosphoglycolate phosphatase activity"/>
    <property type="evidence" value="ECO:0007669"/>
    <property type="project" value="TreeGrafter"/>
</dbReference>
<dbReference type="RefSeq" id="WP_124707325.1">
    <property type="nucleotide sequence ID" value="NZ_CP033972.1"/>
</dbReference>
<dbReference type="GO" id="GO:0006281">
    <property type="term" value="P:DNA repair"/>
    <property type="evidence" value="ECO:0007669"/>
    <property type="project" value="TreeGrafter"/>
</dbReference>
<proteinExistence type="predicted"/>
<dbReference type="Gene3D" id="1.10.150.240">
    <property type="entry name" value="Putative phosphatase, domain 2"/>
    <property type="match status" value="1"/>
</dbReference>
<dbReference type="InterPro" id="IPR050155">
    <property type="entry name" value="HAD-like_hydrolase_sf"/>
</dbReference>
<dbReference type="Pfam" id="PF00702">
    <property type="entry name" value="Hydrolase"/>
    <property type="match status" value="1"/>
</dbReference>
<keyword evidence="1" id="KW-0378">Hydrolase</keyword>
<dbReference type="AlphaFoldDB" id="A0A3G8JJS2"/>
<dbReference type="PRINTS" id="PR00413">
    <property type="entry name" value="HADHALOGNASE"/>
</dbReference>
<dbReference type="GO" id="GO:0018784">
    <property type="term" value="F:(S)-2-haloacid dehalogenase activity"/>
    <property type="evidence" value="ECO:0007669"/>
    <property type="project" value="UniProtKB-EC"/>
</dbReference>
<accession>A0A3G8JJS2</accession>
<evidence type="ECO:0000313" key="1">
    <source>
        <dbReference type="EMBL" id="AZG44460.1"/>
    </source>
</evidence>
<dbReference type="SUPFAM" id="SSF56784">
    <property type="entry name" value="HAD-like"/>
    <property type="match status" value="1"/>
</dbReference>
<dbReference type="PANTHER" id="PTHR43434">
    <property type="entry name" value="PHOSPHOGLYCOLATE PHOSPHATASE"/>
    <property type="match status" value="1"/>
</dbReference>
<dbReference type="EMBL" id="CP033972">
    <property type="protein sequence ID" value="AZG44460.1"/>
    <property type="molecule type" value="Genomic_DNA"/>
</dbReference>
<evidence type="ECO:0000313" key="2">
    <source>
        <dbReference type="Proteomes" id="UP000271469"/>
    </source>
</evidence>
<name>A0A3G8JJS2_9ACTN</name>
<dbReference type="InterPro" id="IPR036412">
    <property type="entry name" value="HAD-like_sf"/>
</dbReference>
<dbReference type="SFLD" id="SFLDS00003">
    <property type="entry name" value="Haloacid_Dehalogenase"/>
    <property type="match status" value="1"/>
</dbReference>
<dbReference type="OrthoDB" id="9793014at2"/>
<sequence length="228" mass="24270">MDGSDSASPTDTTSPVDTVLLDVDGTLIDSTYLHALAWIRAFAAHDLRPAWWRVHRTVGMGGDLLVGELCGPDVEDRLGDALRAEWADRYREVLPEVRPLPGARRFVEDLNGAGLTVALASSGAAEFTDAALDILRMNRDDFAAVTSSEDVDVSKPEPDILATALDRAGGTRAVLVGDTVWDIESARRLDAECVAVRSGGFAEAELSGAGAVLVVETVGDLADRGWRP</sequence>
<dbReference type="PANTHER" id="PTHR43434:SF16">
    <property type="entry name" value="BLL8046 PROTEIN"/>
    <property type="match status" value="1"/>
</dbReference>
<dbReference type="InterPro" id="IPR023198">
    <property type="entry name" value="PGP-like_dom2"/>
</dbReference>
<dbReference type="SFLD" id="SFLDG01129">
    <property type="entry name" value="C1.5:_HAD__Beta-PGM__Phosphata"/>
    <property type="match status" value="1"/>
</dbReference>
<keyword evidence="2" id="KW-1185">Reference proteome</keyword>
<dbReference type="KEGG" id="gom:D7316_01046"/>
<dbReference type="GO" id="GO:0005829">
    <property type="term" value="C:cytosol"/>
    <property type="evidence" value="ECO:0007669"/>
    <property type="project" value="TreeGrafter"/>
</dbReference>
<dbReference type="InterPro" id="IPR023214">
    <property type="entry name" value="HAD_sf"/>
</dbReference>
<organism evidence="1 2">
    <name type="scientific">Gordonia insulae</name>
    <dbReference type="NCBI Taxonomy" id="2420509"/>
    <lineage>
        <taxon>Bacteria</taxon>
        <taxon>Bacillati</taxon>
        <taxon>Actinomycetota</taxon>
        <taxon>Actinomycetes</taxon>
        <taxon>Mycobacteriales</taxon>
        <taxon>Gordoniaceae</taxon>
        <taxon>Gordonia</taxon>
    </lineage>
</organism>
<dbReference type="EC" id="3.8.1.2" evidence="1"/>
<dbReference type="InterPro" id="IPR006439">
    <property type="entry name" value="HAD-SF_hydro_IA"/>
</dbReference>
<protein>
    <submittedName>
        <fullName evidence="1">(S)-2-haloacid dehalogenase 4A</fullName>
        <ecNumber evidence="1">3.8.1.2</ecNumber>
    </submittedName>
</protein>